<reference evidence="1" key="1">
    <citation type="submission" date="2019-08" db="EMBL/GenBank/DDBJ databases">
        <authorList>
            <person name="Kucharzyk K."/>
            <person name="Murdoch R.W."/>
            <person name="Higgins S."/>
            <person name="Loffler F."/>
        </authorList>
    </citation>
    <scope>NUCLEOTIDE SEQUENCE</scope>
</reference>
<protein>
    <submittedName>
        <fullName evidence="1">Uncharacterized protein</fullName>
    </submittedName>
</protein>
<comment type="caution">
    <text evidence="1">The sequence shown here is derived from an EMBL/GenBank/DDBJ whole genome shotgun (WGS) entry which is preliminary data.</text>
</comment>
<evidence type="ECO:0000313" key="1">
    <source>
        <dbReference type="EMBL" id="MPL89977.1"/>
    </source>
</evidence>
<gene>
    <name evidence="1" type="ORF">SDC9_36022</name>
</gene>
<dbReference type="AlphaFoldDB" id="A0A644VFI0"/>
<organism evidence="1">
    <name type="scientific">bioreactor metagenome</name>
    <dbReference type="NCBI Taxonomy" id="1076179"/>
    <lineage>
        <taxon>unclassified sequences</taxon>
        <taxon>metagenomes</taxon>
        <taxon>ecological metagenomes</taxon>
    </lineage>
</organism>
<proteinExistence type="predicted"/>
<accession>A0A644VFI0</accession>
<sequence>MGGENKVKAMLWLGSAALTNRRSATKVEVEVMLQLRSTTKVKVEVKVKVKVKAFRKDYIVAP</sequence>
<name>A0A644VFI0_9ZZZZ</name>
<dbReference type="EMBL" id="VSSQ01000292">
    <property type="protein sequence ID" value="MPL89977.1"/>
    <property type="molecule type" value="Genomic_DNA"/>
</dbReference>